<feature type="transmembrane region" description="Helical" evidence="2">
    <location>
        <begin position="82"/>
        <end position="106"/>
    </location>
</feature>
<keyword evidence="2" id="KW-0472">Membrane</keyword>
<evidence type="ECO:0000256" key="1">
    <source>
        <dbReference type="SAM" id="MobiDB-lite"/>
    </source>
</evidence>
<organism evidence="3 4">
    <name type="scientific">Acrasis kona</name>
    <dbReference type="NCBI Taxonomy" id="1008807"/>
    <lineage>
        <taxon>Eukaryota</taxon>
        <taxon>Discoba</taxon>
        <taxon>Heterolobosea</taxon>
        <taxon>Tetramitia</taxon>
        <taxon>Eutetramitia</taxon>
        <taxon>Acrasidae</taxon>
        <taxon>Acrasis</taxon>
    </lineage>
</organism>
<dbReference type="PANTHER" id="PTHR38079">
    <property type="entry name" value="TRANSMEMBRANE PROTEIN"/>
    <property type="match status" value="1"/>
</dbReference>
<dbReference type="Proteomes" id="UP001431209">
    <property type="component" value="Unassembled WGS sequence"/>
</dbReference>
<feature type="transmembrane region" description="Helical" evidence="2">
    <location>
        <begin position="168"/>
        <end position="192"/>
    </location>
</feature>
<feature type="transmembrane region" description="Helical" evidence="2">
    <location>
        <begin position="12"/>
        <end position="30"/>
    </location>
</feature>
<evidence type="ECO:0000313" key="4">
    <source>
        <dbReference type="Proteomes" id="UP001431209"/>
    </source>
</evidence>
<sequence>MCYVVLKIPTGILIILTIVMGGFLFVWSIIQAPDLEQTSLNMMFNNNNQTDFHPCKQQPGFQEYHPMRFYFEGDPTALYCGWPIWITVIRIIITIVMIIVSCVIGLTLLAHKWWVFVMSSLLQLIFGVLSLGVFIVDAYYSGTASVFCNKGMPGADLQGRKIRCDMSYFLGTIGADVIFSLFAISGSILALVTSRPKFWARRADPHREIILDQKLADIRKEHKERREEEEKSKPKGFVWDE</sequence>
<feature type="transmembrane region" description="Helical" evidence="2">
    <location>
        <begin position="113"/>
        <end position="136"/>
    </location>
</feature>
<comment type="caution">
    <text evidence="3">The sequence shown here is derived from an EMBL/GenBank/DDBJ whole genome shotgun (WGS) entry which is preliminary data.</text>
</comment>
<accession>A0AAW2ZP12</accession>
<protein>
    <submittedName>
        <fullName evidence="3">Uncharacterized protein</fullName>
    </submittedName>
</protein>
<keyword evidence="2" id="KW-0812">Transmembrane</keyword>
<evidence type="ECO:0000313" key="3">
    <source>
        <dbReference type="EMBL" id="KAL0490703.1"/>
    </source>
</evidence>
<evidence type="ECO:0000256" key="2">
    <source>
        <dbReference type="SAM" id="Phobius"/>
    </source>
</evidence>
<reference evidence="3 4" key="1">
    <citation type="submission" date="2024-03" db="EMBL/GenBank/DDBJ databases">
        <title>The Acrasis kona genome and developmental transcriptomes reveal deep origins of eukaryotic multicellular pathways.</title>
        <authorList>
            <person name="Sheikh S."/>
            <person name="Fu C.-J."/>
            <person name="Brown M.W."/>
            <person name="Baldauf S.L."/>
        </authorList>
    </citation>
    <scope>NUCLEOTIDE SEQUENCE [LARGE SCALE GENOMIC DNA]</scope>
    <source>
        <strain evidence="3 4">ATCC MYA-3509</strain>
    </source>
</reference>
<feature type="region of interest" description="Disordered" evidence="1">
    <location>
        <begin position="221"/>
        <end position="241"/>
    </location>
</feature>
<dbReference type="PANTHER" id="PTHR38079:SF1">
    <property type="entry name" value="TRANSMEMBRANE PROTEIN"/>
    <property type="match status" value="1"/>
</dbReference>
<dbReference type="EMBL" id="JAOPGA020001709">
    <property type="protein sequence ID" value="KAL0490703.1"/>
    <property type="molecule type" value="Genomic_DNA"/>
</dbReference>
<keyword evidence="2" id="KW-1133">Transmembrane helix</keyword>
<feature type="compositionally biased region" description="Basic and acidic residues" evidence="1">
    <location>
        <begin position="221"/>
        <end position="233"/>
    </location>
</feature>
<gene>
    <name evidence="3" type="ORF">AKO1_009679</name>
</gene>
<proteinExistence type="predicted"/>
<name>A0AAW2ZP12_9EUKA</name>
<keyword evidence="4" id="KW-1185">Reference proteome</keyword>
<dbReference type="AlphaFoldDB" id="A0AAW2ZP12"/>